<dbReference type="InterPro" id="IPR006286">
    <property type="entry name" value="C56_PfpI-like"/>
</dbReference>
<keyword evidence="3" id="KW-0315">Glutamine amidotransferase</keyword>
<dbReference type="AlphaFoldDB" id="A0A399J5D8"/>
<keyword evidence="4" id="KW-1185">Reference proteome</keyword>
<dbReference type="NCBIfam" id="TIGR01382">
    <property type="entry name" value="PfpI"/>
    <property type="match status" value="1"/>
</dbReference>
<feature type="domain" description="DJ-1/PfpI" evidence="2">
    <location>
        <begin position="8"/>
        <end position="175"/>
    </location>
</feature>
<evidence type="ECO:0000256" key="1">
    <source>
        <dbReference type="ARBA" id="ARBA00008542"/>
    </source>
</evidence>
<protein>
    <submittedName>
        <fullName evidence="3">Type 1 glutamine amidotransferase</fullName>
    </submittedName>
</protein>
<accession>A0A399J5D8</accession>
<dbReference type="CDD" id="cd03134">
    <property type="entry name" value="GATase1_PfpI_like"/>
    <property type="match status" value="1"/>
</dbReference>
<gene>
    <name evidence="3" type="ORF">DL237_00990</name>
</gene>
<dbReference type="InterPro" id="IPR029062">
    <property type="entry name" value="Class_I_gatase-like"/>
</dbReference>
<organism evidence="3 4">
    <name type="scientific">Pseudooceanicola sediminis</name>
    <dbReference type="NCBI Taxonomy" id="2211117"/>
    <lineage>
        <taxon>Bacteria</taxon>
        <taxon>Pseudomonadati</taxon>
        <taxon>Pseudomonadota</taxon>
        <taxon>Alphaproteobacteria</taxon>
        <taxon>Rhodobacterales</taxon>
        <taxon>Paracoccaceae</taxon>
        <taxon>Pseudooceanicola</taxon>
    </lineage>
</organism>
<dbReference type="SUPFAM" id="SSF52317">
    <property type="entry name" value="Class I glutamine amidotransferase-like"/>
    <property type="match status" value="1"/>
</dbReference>
<comment type="similarity">
    <text evidence="1">Belongs to the peptidase C56 family.</text>
</comment>
<sequence length="186" mass="19864">MPNITEARILVLSTNGFEQSELEVPRDQLRAKGATVHVATPDGKAVKGWDDGNWGREAEADLALSAAKVSDYDALVLPGGQINPDILRTIPEAVALVKEFHNAGKVIGAICHGPWMLVEAGIVKDRAVTSYPSIKTDVINAGGKWEDSEVACDKGIVTSRNPGDLDAFVGKIVEEIQEGTHNRQAA</sequence>
<dbReference type="OrthoDB" id="9792284at2"/>
<keyword evidence="3" id="KW-0808">Transferase</keyword>
<proteinExistence type="inferred from homology"/>
<dbReference type="Pfam" id="PF01965">
    <property type="entry name" value="DJ-1_PfpI"/>
    <property type="match status" value="1"/>
</dbReference>
<comment type="caution">
    <text evidence="3">The sequence shown here is derived from an EMBL/GenBank/DDBJ whole genome shotgun (WGS) entry which is preliminary data.</text>
</comment>
<dbReference type="PANTHER" id="PTHR42733">
    <property type="entry name" value="DJ-1 PROTEIN"/>
    <property type="match status" value="1"/>
</dbReference>
<dbReference type="GO" id="GO:0016740">
    <property type="term" value="F:transferase activity"/>
    <property type="evidence" value="ECO:0007669"/>
    <property type="project" value="UniProtKB-KW"/>
</dbReference>
<dbReference type="Gene3D" id="3.40.50.880">
    <property type="match status" value="1"/>
</dbReference>
<dbReference type="InterPro" id="IPR002818">
    <property type="entry name" value="DJ-1/PfpI"/>
</dbReference>
<evidence type="ECO:0000313" key="4">
    <source>
        <dbReference type="Proteomes" id="UP000265848"/>
    </source>
</evidence>
<dbReference type="RefSeq" id="WP_119397145.1">
    <property type="nucleotide sequence ID" value="NZ_QWJJ01000001.1"/>
</dbReference>
<evidence type="ECO:0000259" key="2">
    <source>
        <dbReference type="Pfam" id="PF01965"/>
    </source>
</evidence>
<name>A0A399J5D8_9RHOB</name>
<reference evidence="3 4" key="1">
    <citation type="submission" date="2018-08" db="EMBL/GenBank/DDBJ databases">
        <title>Pseudooceanicola sediminis CY03 in the family Rhodobacteracea.</title>
        <authorList>
            <person name="Zhang Y.-J."/>
        </authorList>
    </citation>
    <scope>NUCLEOTIDE SEQUENCE [LARGE SCALE GENOMIC DNA]</scope>
    <source>
        <strain evidence="3 4">CY03</strain>
    </source>
</reference>
<dbReference type="PANTHER" id="PTHR42733:SF12">
    <property type="entry name" value="PROTEINASE"/>
    <property type="match status" value="1"/>
</dbReference>
<dbReference type="PROSITE" id="PS51276">
    <property type="entry name" value="PEPTIDASE_C56_PFPI"/>
    <property type="match status" value="1"/>
</dbReference>
<dbReference type="Proteomes" id="UP000265848">
    <property type="component" value="Unassembled WGS sequence"/>
</dbReference>
<evidence type="ECO:0000313" key="3">
    <source>
        <dbReference type="EMBL" id="RII40625.1"/>
    </source>
</evidence>
<dbReference type="EMBL" id="QWJJ01000001">
    <property type="protein sequence ID" value="RII40625.1"/>
    <property type="molecule type" value="Genomic_DNA"/>
</dbReference>